<dbReference type="Proteomes" id="UP001054821">
    <property type="component" value="Chromosome 1"/>
</dbReference>
<evidence type="ECO:0000259" key="1">
    <source>
        <dbReference type="Pfam" id="PF07727"/>
    </source>
</evidence>
<dbReference type="PANTHER" id="PTHR11439">
    <property type="entry name" value="GAG-POL-RELATED RETROTRANSPOSON"/>
    <property type="match status" value="1"/>
</dbReference>
<dbReference type="InterPro" id="IPR013103">
    <property type="entry name" value="RVT_2"/>
</dbReference>
<comment type="caution">
    <text evidence="2">The sequence shown here is derived from an EMBL/GenBank/DDBJ whole genome shotgun (WGS) entry which is preliminary data.</text>
</comment>
<organism evidence="2 3">
    <name type="scientific">Prunus dulcis</name>
    <name type="common">Almond</name>
    <name type="synonym">Amygdalus dulcis</name>
    <dbReference type="NCBI Taxonomy" id="3755"/>
    <lineage>
        <taxon>Eukaryota</taxon>
        <taxon>Viridiplantae</taxon>
        <taxon>Streptophyta</taxon>
        <taxon>Embryophyta</taxon>
        <taxon>Tracheophyta</taxon>
        <taxon>Spermatophyta</taxon>
        <taxon>Magnoliopsida</taxon>
        <taxon>eudicotyledons</taxon>
        <taxon>Gunneridae</taxon>
        <taxon>Pentapetalae</taxon>
        <taxon>rosids</taxon>
        <taxon>fabids</taxon>
        <taxon>Rosales</taxon>
        <taxon>Rosaceae</taxon>
        <taxon>Amygdaloideae</taxon>
        <taxon>Amygdaleae</taxon>
        <taxon>Prunus</taxon>
    </lineage>
</organism>
<accession>A0AAD4ZU77</accession>
<dbReference type="EMBL" id="JAJFAZ020000001">
    <property type="protein sequence ID" value="KAI5354358.1"/>
    <property type="molecule type" value="Genomic_DNA"/>
</dbReference>
<dbReference type="PANTHER" id="PTHR11439:SF524">
    <property type="entry name" value="RNA-DIRECTED DNA POLYMERASE, PROTEIN KINASE RLK-PELLE-DLSV FAMILY"/>
    <property type="match status" value="1"/>
</dbReference>
<proteinExistence type="predicted"/>
<protein>
    <recommendedName>
        <fullName evidence="1">Reverse transcriptase Ty1/copia-type domain-containing protein</fullName>
    </recommendedName>
</protein>
<keyword evidence="3" id="KW-1185">Reference proteome</keyword>
<dbReference type="AlphaFoldDB" id="A0AAD4ZU77"/>
<evidence type="ECO:0000313" key="2">
    <source>
        <dbReference type="EMBL" id="KAI5354358.1"/>
    </source>
</evidence>
<reference evidence="2 3" key="1">
    <citation type="journal article" date="2022" name="G3 (Bethesda)">
        <title>Whole-genome sequence and methylome profiling of the almond [Prunus dulcis (Mill.) D.A. Webb] cultivar 'Nonpareil'.</title>
        <authorList>
            <person name="D'Amico-Willman K.M."/>
            <person name="Ouma W.Z."/>
            <person name="Meulia T."/>
            <person name="Sideli G.M."/>
            <person name="Gradziel T.M."/>
            <person name="Fresnedo-Ramirez J."/>
        </authorList>
    </citation>
    <scope>NUCLEOTIDE SEQUENCE [LARGE SCALE GENOMIC DNA]</scope>
    <source>
        <strain evidence="2">Clone GOH B32 T37-40</strain>
    </source>
</reference>
<gene>
    <name evidence="2" type="ORF">L3X38_007253</name>
</gene>
<sequence length="490" mass="55368">MQSTWSLVPNLGDKNIVGSKWIYKIKRNSDGSIARHKARLVAQGFSQEQGLDFSETFSPVVRHTTVRLILSLASMNKWQLRQLDVKNAFLHGDLEEEVFMKQPQGFADPRYPDFVCKLKKSLYGLKQAPRAWNAKFTGYLPAIGFQPSQSDPSLFVRHSNYEVVILLLYVDDIILTGSNEKMVQLVVDELSSVFEMKDLGKLKFFLGLQVSHGSKVLRDSGEVLTDPTLFRSIVGALQYLTFTRPDLAYSVNSVCQYVNQPTDLHWHLVKRILRYVQGTLAFGLSFTAGDMNLSAYSDADWAGDINTRRSTTGFVIFLGSNPISWQSKKQGSVSRSSTEAEYRALANTTADLAWIRQVLKDLKLYLPDPPIAYCDSLSALALSSNPVYHSRIKHLDIDFHFVRERVQKKDLLVQYVSTDEQLADVFTKGLHGPIFSQHCAHLSVQVFMLKRAAEEPLGHAAAIITDVLENAETNHVISTVQKKLFFKKWR</sequence>
<dbReference type="CDD" id="cd09272">
    <property type="entry name" value="RNase_HI_RT_Ty1"/>
    <property type="match status" value="1"/>
</dbReference>
<dbReference type="Pfam" id="PF07727">
    <property type="entry name" value="RVT_2"/>
    <property type="match status" value="1"/>
</dbReference>
<dbReference type="SUPFAM" id="SSF56672">
    <property type="entry name" value="DNA/RNA polymerases"/>
    <property type="match status" value="1"/>
</dbReference>
<feature type="domain" description="Reverse transcriptase Ty1/copia-type" evidence="1">
    <location>
        <begin position="3"/>
        <end position="214"/>
    </location>
</feature>
<name>A0AAD4ZU77_PRUDU</name>
<dbReference type="InterPro" id="IPR043502">
    <property type="entry name" value="DNA/RNA_pol_sf"/>
</dbReference>
<evidence type="ECO:0000313" key="3">
    <source>
        <dbReference type="Proteomes" id="UP001054821"/>
    </source>
</evidence>